<dbReference type="EMBL" id="REGN01002533">
    <property type="protein sequence ID" value="RNA27497.1"/>
    <property type="molecule type" value="Genomic_DNA"/>
</dbReference>
<dbReference type="Proteomes" id="UP000276133">
    <property type="component" value="Unassembled WGS sequence"/>
</dbReference>
<comment type="caution">
    <text evidence="1">The sequence shown here is derived from an EMBL/GenBank/DDBJ whole genome shotgun (WGS) entry which is preliminary data.</text>
</comment>
<name>A0A3M7RW21_BRAPC</name>
<sequence>MLNYKQICLIQYLNSEINLVKKDLKKMIRLNSSAVMVSRFLSPSTSLPSHFQTFLHPNLLPRRKVFQNVKSNIQTKIDEDHSSIIFFSSDSKILEKH</sequence>
<evidence type="ECO:0000313" key="2">
    <source>
        <dbReference type="Proteomes" id="UP000276133"/>
    </source>
</evidence>
<proteinExistence type="predicted"/>
<reference evidence="1 2" key="1">
    <citation type="journal article" date="2018" name="Sci. Rep.">
        <title>Genomic signatures of local adaptation to the degree of environmental predictability in rotifers.</title>
        <authorList>
            <person name="Franch-Gras L."/>
            <person name="Hahn C."/>
            <person name="Garcia-Roger E.M."/>
            <person name="Carmona M.J."/>
            <person name="Serra M."/>
            <person name="Gomez A."/>
        </authorList>
    </citation>
    <scope>NUCLEOTIDE SEQUENCE [LARGE SCALE GENOMIC DNA]</scope>
    <source>
        <strain evidence="1">HYR1</strain>
    </source>
</reference>
<dbReference type="AlphaFoldDB" id="A0A3M7RW21"/>
<gene>
    <name evidence="1" type="ORF">BpHYR1_050266</name>
</gene>
<keyword evidence="2" id="KW-1185">Reference proteome</keyword>
<protein>
    <submittedName>
        <fullName evidence="1">Uncharacterized protein</fullName>
    </submittedName>
</protein>
<evidence type="ECO:0000313" key="1">
    <source>
        <dbReference type="EMBL" id="RNA27497.1"/>
    </source>
</evidence>
<organism evidence="1 2">
    <name type="scientific">Brachionus plicatilis</name>
    <name type="common">Marine rotifer</name>
    <name type="synonym">Brachionus muelleri</name>
    <dbReference type="NCBI Taxonomy" id="10195"/>
    <lineage>
        <taxon>Eukaryota</taxon>
        <taxon>Metazoa</taxon>
        <taxon>Spiralia</taxon>
        <taxon>Gnathifera</taxon>
        <taxon>Rotifera</taxon>
        <taxon>Eurotatoria</taxon>
        <taxon>Monogononta</taxon>
        <taxon>Pseudotrocha</taxon>
        <taxon>Ploima</taxon>
        <taxon>Brachionidae</taxon>
        <taxon>Brachionus</taxon>
    </lineage>
</organism>
<accession>A0A3M7RW21</accession>